<dbReference type="EMBL" id="BPVZ01000790">
    <property type="protein sequence ID" value="GKV52638.1"/>
    <property type="molecule type" value="Genomic_DNA"/>
</dbReference>
<organism evidence="1 2">
    <name type="scientific">Rubroshorea leprosula</name>
    <dbReference type="NCBI Taxonomy" id="152421"/>
    <lineage>
        <taxon>Eukaryota</taxon>
        <taxon>Viridiplantae</taxon>
        <taxon>Streptophyta</taxon>
        <taxon>Embryophyta</taxon>
        <taxon>Tracheophyta</taxon>
        <taxon>Spermatophyta</taxon>
        <taxon>Magnoliopsida</taxon>
        <taxon>eudicotyledons</taxon>
        <taxon>Gunneridae</taxon>
        <taxon>Pentapetalae</taxon>
        <taxon>rosids</taxon>
        <taxon>malvids</taxon>
        <taxon>Malvales</taxon>
        <taxon>Dipterocarpaceae</taxon>
        <taxon>Rubroshorea</taxon>
    </lineage>
</organism>
<proteinExistence type="predicted"/>
<keyword evidence="2" id="KW-1185">Reference proteome</keyword>
<evidence type="ECO:0000313" key="1">
    <source>
        <dbReference type="EMBL" id="GKV52638.1"/>
    </source>
</evidence>
<gene>
    <name evidence="1" type="ORF">SLEP1_g59211</name>
</gene>
<dbReference type="AlphaFoldDB" id="A0AAV5MT75"/>
<dbReference type="Proteomes" id="UP001054252">
    <property type="component" value="Unassembled WGS sequence"/>
</dbReference>
<name>A0AAV5MT75_9ROSI</name>
<reference evidence="1 2" key="1">
    <citation type="journal article" date="2021" name="Commun. Biol.">
        <title>The genome of Shorea leprosula (Dipterocarpaceae) highlights the ecological relevance of drought in aseasonal tropical rainforests.</title>
        <authorList>
            <person name="Ng K.K.S."/>
            <person name="Kobayashi M.J."/>
            <person name="Fawcett J.A."/>
            <person name="Hatakeyama M."/>
            <person name="Paape T."/>
            <person name="Ng C.H."/>
            <person name="Ang C.C."/>
            <person name="Tnah L.H."/>
            <person name="Lee C.T."/>
            <person name="Nishiyama T."/>
            <person name="Sese J."/>
            <person name="O'Brien M.J."/>
            <person name="Copetti D."/>
            <person name="Mohd Noor M.I."/>
            <person name="Ong R.C."/>
            <person name="Putra M."/>
            <person name="Sireger I.Z."/>
            <person name="Indrioko S."/>
            <person name="Kosugi Y."/>
            <person name="Izuno A."/>
            <person name="Isagi Y."/>
            <person name="Lee S.L."/>
            <person name="Shimizu K.K."/>
        </authorList>
    </citation>
    <scope>NUCLEOTIDE SEQUENCE [LARGE SCALE GENOMIC DNA]</scope>
    <source>
        <strain evidence="1">214</strain>
    </source>
</reference>
<sequence>MCNMITTVVLQSNKIEFPRHKKECRYYFDSFDLGIDFLSIDFIPRSIFPWASHLPLSKGFSVLW</sequence>
<evidence type="ECO:0000313" key="2">
    <source>
        <dbReference type="Proteomes" id="UP001054252"/>
    </source>
</evidence>
<accession>A0AAV5MT75</accession>
<comment type="caution">
    <text evidence="1">The sequence shown here is derived from an EMBL/GenBank/DDBJ whole genome shotgun (WGS) entry which is preliminary data.</text>
</comment>
<protein>
    <submittedName>
        <fullName evidence="1">Uncharacterized protein</fullName>
    </submittedName>
</protein>